<evidence type="ECO:0000256" key="1">
    <source>
        <dbReference type="SAM" id="MobiDB-lite"/>
    </source>
</evidence>
<evidence type="ECO:0000313" key="3">
    <source>
        <dbReference type="EMBL" id="GGM86831.1"/>
    </source>
</evidence>
<protein>
    <submittedName>
        <fullName evidence="3">Uncharacterized protein</fullName>
    </submittedName>
</protein>
<feature type="region of interest" description="Disordered" evidence="1">
    <location>
        <begin position="1"/>
        <end position="20"/>
    </location>
</feature>
<comment type="caution">
    <text evidence="3">The sequence shown here is derived from an EMBL/GenBank/DDBJ whole genome shotgun (WGS) entry which is preliminary data.</text>
</comment>
<name>A0ABQ2HQU4_9MICO</name>
<dbReference type="Proteomes" id="UP000623461">
    <property type="component" value="Unassembled WGS sequence"/>
</dbReference>
<proteinExistence type="predicted"/>
<feature type="compositionally biased region" description="Basic and acidic residues" evidence="1">
    <location>
        <begin position="51"/>
        <end position="76"/>
    </location>
</feature>
<keyword evidence="4" id="KW-1185">Reference proteome</keyword>
<evidence type="ECO:0000256" key="2">
    <source>
        <dbReference type="SAM" id="Phobius"/>
    </source>
</evidence>
<feature type="region of interest" description="Disordered" evidence="1">
    <location>
        <begin position="49"/>
        <end position="121"/>
    </location>
</feature>
<reference evidence="4" key="1">
    <citation type="journal article" date="2019" name="Int. J. Syst. Evol. Microbiol.">
        <title>The Global Catalogue of Microorganisms (GCM) 10K type strain sequencing project: providing services to taxonomists for standard genome sequencing and annotation.</title>
        <authorList>
            <consortium name="The Broad Institute Genomics Platform"/>
            <consortium name="The Broad Institute Genome Sequencing Center for Infectious Disease"/>
            <person name="Wu L."/>
            <person name="Ma J."/>
        </authorList>
    </citation>
    <scope>NUCLEOTIDE SEQUENCE [LARGE SCALE GENOMIC DNA]</scope>
    <source>
        <strain evidence="4">JCM 1365</strain>
    </source>
</reference>
<feature type="transmembrane region" description="Helical" evidence="2">
    <location>
        <begin position="20"/>
        <end position="42"/>
    </location>
</feature>
<organism evidence="3 4">
    <name type="scientific">Terrabacter tumescens</name>
    <dbReference type="NCBI Taxonomy" id="60443"/>
    <lineage>
        <taxon>Bacteria</taxon>
        <taxon>Bacillati</taxon>
        <taxon>Actinomycetota</taxon>
        <taxon>Actinomycetes</taxon>
        <taxon>Micrococcales</taxon>
        <taxon>Intrasporangiaceae</taxon>
        <taxon>Terrabacter</taxon>
    </lineage>
</organism>
<keyword evidence="2" id="KW-0472">Membrane</keyword>
<sequence length="121" mass="13114">MLPDVDEKSAPEPTASEPAMAAVARGMRTFLLVRTLMVVLLVSGPGAARRFWGDRVDPVDQKPTEAHATRSPREGHTLSTVGHGSRAVSNRRPDPAQGAQSLSPGRTRRSRTPTGRDRHLE</sequence>
<dbReference type="EMBL" id="BMNZ01000002">
    <property type="protein sequence ID" value="GGM86831.1"/>
    <property type="molecule type" value="Genomic_DNA"/>
</dbReference>
<keyword evidence="2" id="KW-0812">Transmembrane</keyword>
<gene>
    <name evidence="3" type="ORF">GCM10009721_09540</name>
</gene>
<evidence type="ECO:0000313" key="4">
    <source>
        <dbReference type="Proteomes" id="UP000623461"/>
    </source>
</evidence>
<keyword evidence="2" id="KW-1133">Transmembrane helix</keyword>
<accession>A0ABQ2HQU4</accession>
<feature type="compositionally biased region" description="Basic and acidic residues" evidence="1">
    <location>
        <begin position="1"/>
        <end position="10"/>
    </location>
</feature>